<reference evidence="3" key="1">
    <citation type="submission" date="2016-10" db="EMBL/GenBank/DDBJ databases">
        <authorList>
            <person name="Varghese N."/>
            <person name="Submissions S."/>
        </authorList>
    </citation>
    <scope>NUCLEOTIDE SEQUENCE [LARGE SCALE GENOMIC DNA]</scope>
    <source>
        <strain evidence="3">CGMCC 1.10223</strain>
    </source>
</reference>
<keyword evidence="3" id="KW-1185">Reference proteome</keyword>
<protein>
    <submittedName>
        <fullName evidence="2">Nucleoside-diphosphate-sugar epimerase</fullName>
    </submittedName>
</protein>
<gene>
    <name evidence="2" type="ORF">SAMN04487969_12071</name>
</gene>
<dbReference type="SUPFAM" id="SSF51735">
    <property type="entry name" value="NAD(P)-binding Rossmann-fold domains"/>
    <property type="match status" value="1"/>
</dbReference>
<feature type="domain" description="NAD(P)-binding" evidence="1">
    <location>
        <begin position="6"/>
        <end position="145"/>
    </location>
</feature>
<proteinExistence type="predicted"/>
<organism evidence="2 3">
    <name type="scientific">Paenibacillus algorifonticola</name>
    <dbReference type="NCBI Taxonomy" id="684063"/>
    <lineage>
        <taxon>Bacteria</taxon>
        <taxon>Bacillati</taxon>
        <taxon>Bacillota</taxon>
        <taxon>Bacilli</taxon>
        <taxon>Bacillales</taxon>
        <taxon>Paenibacillaceae</taxon>
        <taxon>Paenibacillus</taxon>
    </lineage>
</organism>
<dbReference type="PANTHER" id="PTHR43162">
    <property type="match status" value="1"/>
</dbReference>
<dbReference type="Proteomes" id="UP000183410">
    <property type="component" value="Unassembled WGS sequence"/>
</dbReference>
<dbReference type="InterPro" id="IPR036291">
    <property type="entry name" value="NAD(P)-bd_dom_sf"/>
</dbReference>
<evidence type="ECO:0000313" key="2">
    <source>
        <dbReference type="EMBL" id="SFF25320.1"/>
    </source>
</evidence>
<evidence type="ECO:0000259" key="1">
    <source>
        <dbReference type="Pfam" id="PF13460"/>
    </source>
</evidence>
<evidence type="ECO:0000313" key="3">
    <source>
        <dbReference type="Proteomes" id="UP000183410"/>
    </source>
</evidence>
<dbReference type="PANTHER" id="PTHR43162:SF1">
    <property type="entry name" value="PRESTALK A DIFFERENTIATION PROTEIN A"/>
    <property type="match status" value="1"/>
</dbReference>
<dbReference type="OrthoDB" id="9808602at2"/>
<sequence length="291" mass="33017">MILVTGITGLTGRFLYEQIQRDFKRDQVCYMVRESSDVSWMKNGERFVYGNLRDADDVRKALGHEGITEVLHLAPRNQLKNVLDACLQHGIQRIYYVNSTGIYSKFKSSSHIDLQNEQMLRASGLTYTIIRPSMICGNHQDGNIHMLVKIMKRFPVYPILGAGDGLMHPIYANDLAKVLVSMLNREELTRGQEYDVAGKAPLKYKELLSLIAGAMGKKIVFLHIPYKLALLAGRIGEKIPNRIINYEKVLRLNEDKNFDYSKAAKELDFKPIAFDEAIVLEVAALRKQGTI</sequence>
<dbReference type="Pfam" id="PF13460">
    <property type="entry name" value="NAD_binding_10"/>
    <property type="match status" value="1"/>
</dbReference>
<name>A0A1I2H7J8_9BACL</name>
<dbReference type="InterPro" id="IPR051604">
    <property type="entry name" value="Ergot_Alk_Oxidoreductase"/>
</dbReference>
<dbReference type="RefSeq" id="WP_046229569.1">
    <property type="nucleotide sequence ID" value="NZ_FONN01000020.1"/>
</dbReference>
<dbReference type="AlphaFoldDB" id="A0A1I2H7J8"/>
<dbReference type="EMBL" id="FONN01000020">
    <property type="protein sequence ID" value="SFF25320.1"/>
    <property type="molecule type" value="Genomic_DNA"/>
</dbReference>
<dbReference type="Gene3D" id="3.40.50.720">
    <property type="entry name" value="NAD(P)-binding Rossmann-like Domain"/>
    <property type="match status" value="1"/>
</dbReference>
<dbReference type="InterPro" id="IPR016040">
    <property type="entry name" value="NAD(P)-bd_dom"/>
</dbReference>
<accession>A0A1I2H7J8</accession>